<dbReference type="EMBL" id="CP003746">
    <property type="protein sequence ID" value="AFU97984.1"/>
    <property type="molecule type" value="Genomic_DNA"/>
</dbReference>
<protein>
    <recommendedName>
        <fullName evidence="3">PepSY domain-containing protein</fullName>
    </recommendedName>
</protein>
<proteinExistence type="predicted"/>
<organism evidence="1 2">
    <name type="scientific">Simiduia agarivorans (strain DSM 21679 / JCM 13881 / BCRC 17597 / SA1)</name>
    <dbReference type="NCBI Taxonomy" id="1117647"/>
    <lineage>
        <taxon>Bacteria</taxon>
        <taxon>Pseudomonadati</taxon>
        <taxon>Pseudomonadota</taxon>
        <taxon>Gammaproteobacteria</taxon>
        <taxon>Cellvibrionales</taxon>
        <taxon>Cellvibrionaceae</taxon>
        <taxon>Simiduia</taxon>
    </lineage>
</organism>
<evidence type="ECO:0000313" key="1">
    <source>
        <dbReference type="EMBL" id="AFU97984.1"/>
    </source>
</evidence>
<evidence type="ECO:0008006" key="3">
    <source>
        <dbReference type="Google" id="ProtNLM"/>
    </source>
</evidence>
<dbReference type="STRING" id="1117647.M5M_03875"/>
<dbReference type="HOGENOM" id="CLU_2540747_0_0_6"/>
<gene>
    <name evidence="1" type="ordered locus">M5M_03875</name>
</gene>
<dbReference type="RefSeq" id="WP_015046157.1">
    <property type="nucleotide sequence ID" value="NC_018868.3"/>
</dbReference>
<sequence>MLRLWILIFMLGFTLPTGGLQAAIPVPVQKAQDQAAGSPSEAAAIAVRRHGGEVLKVQKAGKHYKVRLLTADGRVKEVKVAAK</sequence>
<accession>K4KFX8</accession>
<keyword evidence="2" id="KW-1185">Reference proteome</keyword>
<name>K4KFX8_SIMAS</name>
<dbReference type="KEGG" id="saga:M5M_03875"/>
<dbReference type="AlphaFoldDB" id="K4KFX8"/>
<reference evidence="1 2" key="1">
    <citation type="journal article" date="2013" name="Genome Announc.">
        <title>Complete genome sequence of Simiduia agarivorans SA1(T), a marine bacterium able to degrade a variety of polysaccharides.</title>
        <authorList>
            <person name="Lin S.Y."/>
            <person name="Shieh W.Y."/>
            <person name="Chen J.S."/>
            <person name="Tang S.L."/>
        </authorList>
    </citation>
    <scope>NUCLEOTIDE SEQUENCE [LARGE SCALE GENOMIC DNA]</scope>
    <source>
        <strain evidence="2">DSM 21679 / JCM 13881 / BCRC 17597 / SA1</strain>
    </source>
</reference>
<dbReference type="Proteomes" id="UP000000466">
    <property type="component" value="Chromosome"/>
</dbReference>
<evidence type="ECO:0000313" key="2">
    <source>
        <dbReference type="Proteomes" id="UP000000466"/>
    </source>
</evidence>